<dbReference type="RefSeq" id="WP_022583793.1">
    <property type="nucleotide sequence ID" value="NZ_CP007806.1"/>
</dbReference>
<organism evidence="1 2">
    <name type="scientific">Brevibacillus laterosporus LMG 15441</name>
    <dbReference type="NCBI Taxonomy" id="1042163"/>
    <lineage>
        <taxon>Bacteria</taxon>
        <taxon>Bacillati</taxon>
        <taxon>Bacillota</taxon>
        <taxon>Bacilli</taxon>
        <taxon>Bacillales</taxon>
        <taxon>Paenibacillaceae</taxon>
        <taxon>Brevibacillus</taxon>
    </lineage>
</organism>
<proteinExistence type="predicted"/>
<keyword evidence="2" id="KW-1185">Reference proteome</keyword>
<dbReference type="STRING" id="1042163.BRLA_c008910"/>
<gene>
    <name evidence="1" type="primary">yheD_2</name>
    <name evidence="1" type="ORF">BRLA_c008910</name>
</gene>
<name>A0A075QXZ8_BRELA</name>
<reference evidence="1 2" key="1">
    <citation type="journal article" date="2011" name="J. Bacteriol.">
        <title>Genome sequence of Brevibacillus laterosporus LMG 15441, a pathogen of invertebrates.</title>
        <authorList>
            <person name="Djukic M."/>
            <person name="Poehlein A."/>
            <person name="Thurmer A."/>
            <person name="Daniel R."/>
        </authorList>
    </citation>
    <scope>NUCLEOTIDE SEQUENCE [LARGE SCALE GENOMIC DNA]</scope>
    <source>
        <strain evidence="1 2">LMG 15441</strain>
    </source>
</reference>
<dbReference type="KEGG" id="blr:BRLA_c008910"/>
<dbReference type="HOGENOM" id="CLU_044334_0_1_9"/>
<dbReference type="eggNOG" id="COG0189">
    <property type="taxonomic scope" value="Bacteria"/>
</dbReference>
<sequence length="457" mass="52112">METISVRLRFLTYSRIKGIVLPSHLCRDWGFKNRQRVAISHGQITVHGIIIEEKKQKTGNQVKVTSPLKEALAIPHPGMIHLKHEDGTIRVGPSIGIVTTGIRDGGRAPIGPRSSFFQKLLSAQKGKGVYYFIFSPNDVDWSSNRVYGWFLRSTNKGQYVWKRFWTAMPDVLYDRVPSRAAERQESVKDFKFRVANEQYVPMFNIGFFDKWGVHQRLFPMPEINEFIPETQVAPTLSMLKSMLERYSMVYLKPKDGSLGYGILKIKQIPKGYQLSYHSGAGNVTRRFQKLTKLYQHVFQTRRASNYLIQQGIDLCTYSGRPLDFRVHLHKNVENSWVVSCLAAKVAGVGSVTTHVRTGGMVIPGKELLETLFPDQHHTLEKRVREASIRLANAIEFAYGTNLGELGLDIGIDKKGNIWMFEANSKPGRSIFKHSRLKQADEMSRSLLVDYGRYLANF</sequence>
<dbReference type="InterPro" id="IPR026838">
    <property type="entry name" value="YheC/D"/>
</dbReference>
<dbReference type="EMBL" id="CP007806">
    <property type="protein sequence ID" value="AIG25232.1"/>
    <property type="molecule type" value="Genomic_DNA"/>
</dbReference>
<evidence type="ECO:0000313" key="2">
    <source>
        <dbReference type="Proteomes" id="UP000005850"/>
    </source>
</evidence>
<evidence type="ECO:0000313" key="1">
    <source>
        <dbReference type="EMBL" id="AIG25232.1"/>
    </source>
</evidence>
<dbReference type="AlphaFoldDB" id="A0A075QXZ8"/>
<dbReference type="Proteomes" id="UP000005850">
    <property type="component" value="Chromosome"/>
</dbReference>
<accession>A0A075QXZ8</accession>
<dbReference type="Pfam" id="PF14398">
    <property type="entry name" value="ATPgrasp_YheCD"/>
    <property type="match status" value="1"/>
</dbReference>
<dbReference type="SUPFAM" id="SSF56059">
    <property type="entry name" value="Glutathione synthetase ATP-binding domain-like"/>
    <property type="match status" value="1"/>
</dbReference>
<protein>
    <submittedName>
        <fullName evidence="1">Endospore coat-associated protein YheD</fullName>
    </submittedName>
</protein>
<dbReference type="Gene3D" id="3.30.470.20">
    <property type="entry name" value="ATP-grasp fold, B domain"/>
    <property type="match status" value="1"/>
</dbReference>